<dbReference type="Proteomes" id="UP001385499">
    <property type="component" value="Unassembled WGS sequence"/>
</dbReference>
<dbReference type="InterPro" id="IPR014284">
    <property type="entry name" value="RNA_pol_sigma-70_dom"/>
</dbReference>
<keyword evidence="8" id="KW-1185">Reference proteome</keyword>
<evidence type="ECO:0000313" key="8">
    <source>
        <dbReference type="Proteomes" id="UP001385499"/>
    </source>
</evidence>
<dbReference type="Gene3D" id="1.10.10.10">
    <property type="entry name" value="Winged helix-like DNA-binding domain superfamily/Winged helix DNA-binding domain"/>
    <property type="match status" value="1"/>
</dbReference>
<feature type="domain" description="RNA polymerase sigma factor 70 region 4 type 2" evidence="6">
    <location>
        <begin position="110"/>
        <end position="160"/>
    </location>
</feature>
<dbReference type="NCBIfam" id="TIGR02937">
    <property type="entry name" value="sigma70-ECF"/>
    <property type="match status" value="1"/>
</dbReference>
<dbReference type="Gene3D" id="1.10.1740.10">
    <property type="match status" value="1"/>
</dbReference>
<dbReference type="CDD" id="cd06171">
    <property type="entry name" value="Sigma70_r4"/>
    <property type="match status" value="1"/>
</dbReference>
<keyword evidence="3" id="KW-0731">Sigma factor</keyword>
<dbReference type="InterPro" id="IPR039425">
    <property type="entry name" value="RNA_pol_sigma-70-like"/>
</dbReference>
<keyword evidence="2" id="KW-0805">Transcription regulation</keyword>
<dbReference type="EMBL" id="JBAKIA010000033">
    <property type="protein sequence ID" value="MEJ8476926.1"/>
    <property type="molecule type" value="Genomic_DNA"/>
</dbReference>
<dbReference type="InterPro" id="IPR013249">
    <property type="entry name" value="RNA_pol_sigma70_r4_t2"/>
</dbReference>
<evidence type="ECO:0000256" key="4">
    <source>
        <dbReference type="ARBA" id="ARBA00023163"/>
    </source>
</evidence>
<proteinExistence type="inferred from homology"/>
<dbReference type="Pfam" id="PF08281">
    <property type="entry name" value="Sigma70_r4_2"/>
    <property type="match status" value="1"/>
</dbReference>
<gene>
    <name evidence="7" type="ORF">V6575_22860</name>
</gene>
<dbReference type="PANTHER" id="PTHR43133:SF63">
    <property type="entry name" value="RNA POLYMERASE SIGMA FACTOR FECI-RELATED"/>
    <property type="match status" value="1"/>
</dbReference>
<dbReference type="InterPro" id="IPR013324">
    <property type="entry name" value="RNA_pol_sigma_r3/r4-like"/>
</dbReference>
<evidence type="ECO:0000313" key="7">
    <source>
        <dbReference type="EMBL" id="MEJ8476926.1"/>
    </source>
</evidence>
<comment type="similarity">
    <text evidence="1">Belongs to the sigma-70 factor family. ECF subfamily.</text>
</comment>
<protein>
    <submittedName>
        <fullName evidence="7">RNA polymerase sigma factor</fullName>
    </submittedName>
</protein>
<evidence type="ECO:0000256" key="1">
    <source>
        <dbReference type="ARBA" id="ARBA00010641"/>
    </source>
</evidence>
<evidence type="ECO:0000256" key="2">
    <source>
        <dbReference type="ARBA" id="ARBA00023015"/>
    </source>
</evidence>
<dbReference type="InterPro" id="IPR013325">
    <property type="entry name" value="RNA_pol_sigma_r2"/>
</dbReference>
<evidence type="ECO:0000259" key="5">
    <source>
        <dbReference type="Pfam" id="PF04542"/>
    </source>
</evidence>
<dbReference type="InterPro" id="IPR007627">
    <property type="entry name" value="RNA_pol_sigma70_r2"/>
</dbReference>
<sequence>MTENALKKLYLSYHRELQAYLTNKLRDPELAADLTQEAFLRYAEKNTVDGSTVLHDRSYLYRTAHNLAVDHIRQQARRRTDAPGSDVLDTMADETPGQEAITLGRERLSQLTAALEDLPSRTRQIFELNRIDGLSYRDVSQRLDISESSVQKHLAKALLHVTRCLRDGGKLQ</sequence>
<dbReference type="InterPro" id="IPR036388">
    <property type="entry name" value="WH-like_DNA-bd_sf"/>
</dbReference>
<organism evidence="7 8">
    <name type="scientific">Roseibium algae</name>
    <dbReference type="NCBI Taxonomy" id="3123038"/>
    <lineage>
        <taxon>Bacteria</taxon>
        <taxon>Pseudomonadati</taxon>
        <taxon>Pseudomonadota</taxon>
        <taxon>Alphaproteobacteria</taxon>
        <taxon>Hyphomicrobiales</taxon>
        <taxon>Stappiaceae</taxon>
        <taxon>Roseibium</taxon>
    </lineage>
</organism>
<dbReference type="SUPFAM" id="SSF88946">
    <property type="entry name" value="Sigma2 domain of RNA polymerase sigma factors"/>
    <property type="match status" value="1"/>
</dbReference>
<comment type="caution">
    <text evidence="7">The sequence shown here is derived from an EMBL/GenBank/DDBJ whole genome shotgun (WGS) entry which is preliminary data.</text>
</comment>
<evidence type="ECO:0000259" key="6">
    <source>
        <dbReference type="Pfam" id="PF08281"/>
    </source>
</evidence>
<dbReference type="Pfam" id="PF04542">
    <property type="entry name" value="Sigma70_r2"/>
    <property type="match status" value="1"/>
</dbReference>
<feature type="domain" description="RNA polymerase sigma-70 region 2" evidence="5">
    <location>
        <begin position="9"/>
        <end position="78"/>
    </location>
</feature>
<keyword evidence="4" id="KW-0804">Transcription</keyword>
<reference evidence="7 8" key="1">
    <citation type="submission" date="2024-02" db="EMBL/GenBank/DDBJ databases">
        <title>Roseibium algae sp. nov., isolated from marine alga (Grateloupia sp.), showing potential in myo-inositol conversion.</title>
        <authorList>
            <person name="Wang Y."/>
        </authorList>
    </citation>
    <scope>NUCLEOTIDE SEQUENCE [LARGE SCALE GENOMIC DNA]</scope>
    <source>
        <strain evidence="7 8">H3510</strain>
    </source>
</reference>
<dbReference type="RefSeq" id="WP_340277794.1">
    <property type="nucleotide sequence ID" value="NZ_JBAKIA010000033.1"/>
</dbReference>
<name>A0ABU8TT92_9HYPH</name>
<evidence type="ECO:0000256" key="3">
    <source>
        <dbReference type="ARBA" id="ARBA00023082"/>
    </source>
</evidence>
<accession>A0ABU8TT92</accession>
<dbReference type="PANTHER" id="PTHR43133">
    <property type="entry name" value="RNA POLYMERASE ECF-TYPE SIGMA FACTO"/>
    <property type="match status" value="1"/>
</dbReference>
<dbReference type="SUPFAM" id="SSF88659">
    <property type="entry name" value="Sigma3 and sigma4 domains of RNA polymerase sigma factors"/>
    <property type="match status" value="1"/>
</dbReference>